<evidence type="ECO:0000256" key="5">
    <source>
        <dbReference type="SAM" id="Phobius"/>
    </source>
</evidence>
<dbReference type="AlphaFoldDB" id="A0AA38HP68"/>
<feature type="signal peptide" evidence="6">
    <location>
        <begin position="1"/>
        <end position="21"/>
    </location>
</feature>
<feature type="transmembrane region" description="Helical" evidence="5">
    <location>
        <begin position="829"/>
        <end position="853"/>
    </location>
</feature>
<name>A0AA38HP68_9CUCU</name>
<evidence type="ECO:0000256" key="1">
    <source>
        <dbReference type="ARBA" id="ARBA00004141"/>
    </source>
</evidence>
<sequence length="1070" mass="122114">MLHKMGYLPFLIVMGLNCVFCDETTTESTETTPYPDYVCPLGFVNFNSTCYQINDDCPYHLPLPFAAYLPIVENTPHQYVIDAEKKTQYDYYQWIEPLGNYETSFTDNFTNSADATFVIANFTTSTATYFTTSNSSNFSRVCAYNSFADESNSTYCHLFDKICTNNTHRDSYNCHCRNTTQKYFCELKCDNSTEFNETVCEACAEISEAYKQPSISLSFDYHRKVIYVSVESYLKLAPVDVAGNVSVHCYTDARSTLHDIMYKYKSDEIQTYNTSNYKTVHYSIQPKEAIGHYWCEGFEYNADMTLKKSGLIIAEKNSGESFTMNITVVDTNRSYPLTLHEKTLEFINQIITDNDLPISVVRFLRLYERDEVDNTTTLGYRLYFNQSEMLDMLDATSQAFENVTLAPSYCLPDTTYFNNVTLTWKKTLLGMTVIPQELCLNNDSTPVTRKCVGEYLYGVYWEDVKGSCVNNSGELFGSNSTTTLHNLTHTKDSNNHIPNLRKLISENQDYITVDAHFMAQIFENVTLSNASVDLSDLIGLASDIMDVNRTVLNDAQLLLNSTDMILYNLDMILSTYNYTDTKVFTNITKNVFVQVSTFNSTNVTGAAVYDNGGVVTMKPLKIDQNLDDLDTEGLKVVAFLTGTQLTQVTAANGSDARLVITVFREDSLFNDRGFPSTTGYLVGVHVTSFEIPFLYDYVRVIITPDRKYRATLFCNFWDYGRDRLWINTHGKWVREFKAKPFKDSYSCDEWALHKMAIVTGSEADVALSIVAAVGCALSMFGSMAVIITGLIYKNWRENSGTKVLLNFVLTNFVQNIILAASSGVDSYKQTALCIVTGACLHYSVVSQFTWMVIIGYLQYERYVQVFYTVSTRFVLMSSILAWMVPTIPVVAVLAIDDFQRSAYVQDNYCYLHERKLIYGIYLPVGLTLTSNTIIFVIILINIYCQRRSTISVRDNMSWLNLRLVILLFFLLGFYWLFGIAARLTNLAAFDYFFCISAGMQGIVIFLYFIVFNKMTRNFWLKQLRRSEMITAMQIWLQQRKKIGRVKIDKGRTKSVKVRLIKTLKNDSKIA</sequence>
<evidence type="ECO:0000256" key="3">
    <source>
        <dbReference type="ARBA" id="ARBA00022989"/>
    </source>
</evidence>
<evidence type="ECO:0000256" key="4">
    <source>
        <dbReference type="ARBA" id="ARBA00023136"/>
    </source>
</evidence>
<dbReference type="GO" id="GO:0016020">
    <property type="term" value="C:membrane"/>
    <property type="evidence" value="ECO:0007669"/>
    <property type="project" value="UniProtKB-SubCell"/>
</dbReference>
<keyword evidence="4 5" id="KW-0472">Membrane</keyword>
<keyword evidence="3 5" id="KW-1133">Transmembrane helix</keyword>
<feature type="domain" description="G-protein coupled receptors family 2 profile 2" evidence="7">
    <location>
        <begin position="767"/>
        <end position="1012"/>
    </location>
</feature>
<keyword evidence="9" id="KW-1185">Reference proteome</keyword>
<dbReference type="Gene3D" id="1.20.1070.10">
    <property type="entry name" value="Rhodopsin 7-helix transmembrane proteins"/>
    <property type="match status" value="1"/>
</dbReference>
<keyword evidence="6" id="KW-0732">Signal</keyword>
<feature type="transmembrane region" description="Helical" evidence="5">
    <location>
        <begin position="803"/>
        <end position="823"/>
    </location>
</feature>
<evidence type="ECO:0000259" key="7">
    <source>
        <dbReference type="PROSITE" id="PS50261"/>
    </source>
</evidence>
<gene>
    <name evidence="8" type="ORF">Zmor_028025</name>
</gene>
<feature type="transmembrane region" description="Helical" evidence="5">
    <location>
        <begin position="956"/>
        <end position="977"/>
    </location>
</feature>
<protein>
    <recommendedName>
        <fullName evidence="7">G-protein coupled receptors family 2 profile 2 domain-containing protein</fullName>
    </recommendedName>
</protein>
<dbReference type="PANTHER" id="PTHR47767:SF1">
    <property type="entry name" value="ADHESION G PROTEIN-COUPLED RECEPTOR G7"/>
    <property type="match status" value="1"/>
</dbReference>
<evidence type="ECO:0000256" key="6">
    <source>
        <dbReference type="SAM" id="SignalP"/>
    </source>
</evidence>
<dbReference type="InterPro" id="IPR000832">
    <property type="entry name" value="GPCR_2_secretin-like"/>
</dbReference>
<dbReference type="PANTHER" id="PTHR47767">
    <property type="entry name" value="ADHESION G PROTEIN-COUPLED RECEPTOR G7"/>
    <property type="match status" value="1"/>
</dbReference>
<evidence type="ECO:0000313" key="8">
    <source>
        <dbReference type="EMBL" id="KAJ3641520.1"/>
    </source>
</evidence>
<dbReference type="InterPro" id="IPR017981">
    <property type="entry name" value="GPCR_2-like_7TM"/>
</dbReference>
<reference evidence="8" key="1">
    <citation type="journal article" date="2023" name="G3 (Bethesda)">
        <title>Whole genome assemblies of Zophobas morio and Tenebrio molitor.</title>
        <authorList>
            <person name="Kaur S."/>
            <person name="Stinson S.A."/>
            <person name="diCenzo G.C."/>
        </authorList>
    </citation>
    <scope>NUCLEOTIDE SEQUENCE</scope>
    <source>
        <strain evidence="8">QUZm001</strain>
    </source>
</reference>
<dbReference type="InterPro" id="IPR053066">
    <property type="entry name" value="ADGR_G7"/>
</dbReference>
<dbReference type="EMBL" id="JALNTZ010000009">
    <property type="protein sequence ID" value="KAJ3641520.1"/>
    <property type="molecule type" value="Genomic_DNA"/>
</dbReference>
<proteinExistence type="predicted"/>
<feature type="transmembrane region" description="Helical" evidence="5">
    <location>
        <begin position="920"/>
        <end position="944"/>
    </location>
</feature>
<dbReference type="CDD" id="cd15040">
    <property type="entry name" value="7tmB2_Adhesion"/>
    <property type="match status" value="1"/>
</dbReference>
<accession>A0AA38HP68</accession>
<dbReference type="Proteomes" id="UP001168821">
    <property type="component" value="Unassembled WGS sequence"/>
</dbReference>
<feature type="transmembrane region" description="Helical" evidence="5">
    <location>
        <begin position="989"/>
        <end position="1011"/>
    </location>
</feature>
<evidence type="ECO:0000313" key="9">
    <source>
        <dbReference type="Proteomes" id="UP001168821"/>
    </source>
</evidence>
<feature type="transmembrane region" description="Helical" evidence="5">
    <location>
        <begin position="873"/>
        <end position="895"/>
    </location>
</feature>
<evidence type="ECO:0000256" key="2">
    <source>
        <dbReference type="ARBA" id="ARBA00022692"/>
    </source>
</evidence>
<feature type="transmembrane region" description="Helical" evidence="5">
    <location>
        <begin position="765"/>
        <end position="791"/>
    </location>
</feature>
<comment type="subcellular location">
    <subcellularLocation>
        <location evidence="1">Membrane</location>
        <topology evidence="1">Multi-pass membrane protein</topology>
    </subcellularLocation>
</comment>
<dbReference type="GO" id="GO:0007166">
    <property type="term" value="P:cell surface receptor signaling pathway"/>
    <property type="evidence" value="ECO:0007669"/>
    <property type="project" value="InterPro"/>
</dbReference>
<dbReference type="Pfam" id="PF00002">
    <property type="entry name" value="7tm_2"/>
    <property type="match status" value="1"/>
</dbReference>
<feature type="chain" id="PRO_5041288125" description="G-protein coupled receptors family 2 profile 2 domain-containing protein" evidence="6">
    <location>
        <begin position="22"/>
        <end position="1070"/>
    </location>
</feature>
<dbReference type="GO" id="GO:0004930">
    <property type="term" value="F:G protein-coupled receptor activity"/>
    <property type="evidence" value="ECO:0007669"/>
    <property type="project" value="InterPro"/>
</dbReference>
<organism evidence="8 9">
    <name type="scientific">Zophobas morio</name>
    <dbReference type="NCBI Taxonomy" id="2755281"/>
    <lineage>
        <taxon>Eukaryota</taxon>
        <taxon>Metazoa</taxon>
        <taxon>Ecdysozoa</taxon>
        <taxon>Arthropoda</taxon>
        <taxon>Hexapoda</taxon>
        <taxon>Insecta</taxon>
        <taxon>Pterygota</taxon>
        <taxon>Neoptera</taxon>
        <taxon>Endopterygota</taxon>
        <taxon>Coleoptera</taxon>
        <taxon>Polyphaga</taxon>
        <taxon>Cucujiformia</taxon>
        <taxon>Tenebrionidae</taxon>
        <taxon>Zophobas</taxon>
    </lineage>
</organism>
<keyword evidence="2 5" id="KW-0812">Transmembrane</keyword>
<comment type="caution">
    <text evidence="8">The sequence shown here is derived from an EMBL/GenBank/DDBJ whole genome shotgun (WGS) entry which is preliminary data.</text>
</comment>
<dbReference type="PROSITE" id="PS50261">
    <property type="entry name" value="G_PROTEIN_RECEP_F2_4"/>
    <property type="match status" value="1"/>
</dbReference>